<organism evidence="1 2">
    <name type="scientific">Akanthomyces muscarius</name>
    <name type="common">Entomopathogenic fungus</name>
    <name type="synonym">Lecanicillium muscarium</name>
    <dbReference type="NCBI Taxonomy" id="2231603"/>
    <lineage>
        <taxon>Eukaryota</taxon>
        <taxon>Fungi</taxon>
        <taxon>Dikarya</taxon>
        <taxon>Ascomycota</taxon>
        <taxon>Pezizomycotina</taxon>
        <taxon>Sordariomycetes</taxon>
        <taxon>Hypocreomycetidae</taxon>
        <taxon>Hypocreales</taxon>
        <taxon>Cordycipitaceae</taxon>
        <taxon>Akanthomyces</taxon>
    </lineage>
</organism>
<keyword evidence="2" id="KW-1185">Reference proteome</keyword>
<gene>
    <name evidence="1" type="ORF">LMH87_005360</name>
</gene>
<evidence type="ECO:0000313" key="1">
    <source>
        <dbReference type="EMBL" id="KAJ4163646.1"/>
    </source>
</evidence>
<dbReference type="EMBL" id="JAJHUN010000001">
    <property type="protein sequence ID" value="KAJ4163646.1"/>
    <property type="molecule type" value="Genomic_DNA"/>
</dbReference>
<proteinExistence type="predicted"/>
<dbReference type="AlphaFoldDB" id="A0A9W8UQI2"/>
<dbReference type="Proteomes" id="UP001144673">
    <property type="component" value="Chromosome 1"/>
</dbReference>
<evidence type="ECO:0000313" key="2">
    <source>
        <dbReference type="Proteomes" id="UP001144673"/>
    </source>
</evidence>
<dbReference type="KEGG" id="amus:LMH87_005360"/>
<reference evidence="1" key="1">
    <citation type="journal article" date="2023" name="Access Microbiol">
        <title>De-novo genome assembly for Akanthomyces muscarius, a biocontrol agent of insect agricultural pests.</title>
        <authorList>
            <person name="Erdos Z."/>
            <person name="Studholme D.J."/>
            <person name="Raymond B."/>
            <person name="Sharma M."/>
        </authorList>
    </citation>
    <scope>NUCLEOTIDE SEQUENCE</scope>
    <source>
        <strain evidence="1">Ve6</strain>
    </source>
</reference>
<accession>A0A9W8UQI2</accession>
<protein>
    <submittedName>
        <fullName evidence="1">Uncharacterized protein</fullName>
    </submittedName>
</protein>
<comment type="caution">
    <text evidence="1">The sequence shown here is derived from an EMBL/GenBank/DDBJ whole genome shotgun (WGS) entry which is preliminary data.</text>
</comment>
<dbReference type="GeneID" id="80892519"/>
<sequence length="66" mass="7220">MVIWLALHYFPVSGARERRSREALAEKVADGAVEHLKRKALENYGCAGKGTLKILTGLVTFSSTAM</sequence>
<dbReference type="RefSeq" id="XP_056058561.1">
    <property type="nucleotide sequence ID" value="XM_056203065.1"/>
</dbReference>
<name>A0A9W8UQI2_AKAMU</name>